<evidence type="ECO:0000313" key="12">
    <source>
        <dbReference type="Proteomes" id="UP000673975"/>
    </source>
</evidence>
<protein>
    <submittedName>
        <fullName evidence="11">Mechanosensitive ion channel</fullName>
    </submittedName>
</protein>
<dbReference type="Gene3D" id="3.30.70.100">
    <property type="match status" value="1"/>
</dbReference>
<dbReference type="InterPro" id="IPR049278">
    <property type="entry name" value="MS_channel_C"/>
</dbReference>
<evidence type="ECO:0000259" key="9">
    <source>
        <dbReference type="Pfam" id="PF21082"/>
    </source>
</evidence>
<dbReference type="EMBL" id="JAFIDN010000006">
    <property type="protein sequence ID" value="MBP3192801.1"/>
    <property type="molecule type" value="Genomic_DNA"/>
</dbReference>
<dbReference type="GO" id="GO:0005886">
    <property type="term" value="C:plasma membrane"/>
    <property type="evidence" value="ECO:0007669"/>
    <property type="project" value="UniProtKB-SubCell"/>
</dbReference>
<organism evidence="11 12">
    <name type="scientific">Natronogracilivirga saccharolytica</name>
    <dbReference type="NCBI Taxonomy" id="2812953"/>
    <lineage>
        <taxon>Bacteria</taxon>
        <taxon>Pseudomonadati</taxon>
        <taxon>Balneolota</taxon>
        <taxon>Balneolia</taxon>
        <taxon>Balneolales</taxon>
        <taxon>Cyclonatronaceae</taxon>
        <taxon>Natronogracilivirga</taxon>
    </lineage>
</organism>
<dbReference type="InterPro" id="IPR008910">
    <property type="entry name" value="MSC_TM_helix"/>
</dbReference>
<gene>
    <name evidence="11" type="ORF">NATSA_09010</name>
</gene>
<comment type="similarity">
    <text evidence="2">Belongs to the MscS (TC 1.A.23) family.</text>
</comment>
<dbReference type="Gene3D" id="2.30.30.60">
    <property type="match status" value="1"/>
</dbReference>
<dbReference type="SUPFAM" id="SSF82689">
    <property type="entry name" value="Mechanosensitive channel protein MscS (YggB), C-terminal domain"/>
    <property type="match status" value="1"/>
</dbReference>
<evidence type="ECO:0000259" key="8">
    <source>
        <dbReference type="Pfam" id="PF00924"/>
    </source>
</evidence>
<evidence type="ECO:0000256" key="5">
    <source>
        <dbReference type="ARBA" id="ARBA00022989"/>
    </source>
</evidence>
<reference evidence="11" key="1">
    <citation type="submission" date="2021-02" db="EMBL/GenBank/DDBJ databases">
        <title>Natronogracilivirga saccharolytica gen. nov. sp. nov. a new anaerobic, haloalkiliphilic carbohydrate-fermenting bacterium from soda lake and proposing of Cyclonatronumiaceae fam. nov. in the phylum Balneolaeota.</title>
        <authorList>
            <person name="Zhilina T.N."/>
            <person name="Sorokin D.Y."/>
            <person name="Zavarzina D.G."/>
            <person name="Toshchakov S.V."/>
            <person name="Kublanov I.V."/>
        </authorList>
    </citation>
    <scope>NUCLEOTIDE SEQUENCE</scope>
    <source>
        <strain evidence="11">Z-1702</strain>
    </source>
</reference>
<dbReference type="SUPFAM" id="SSF50182">
    <property type="entry name" value="Sm-like ribonucleoproteins"/>
    <property type="match status" value="1"/>
</dbReference>
<keyword evidence="5 7" id="KW-1133">Transmembrane helix</keyword>
<keyword evidence="4 7" id="KW-0812">Transmembrane</keyword>
<feature type="domain" description="Mechanosensitive ion channel transmembrane helices 2/3" evidence="10">
    <location>
        <begin position="67"/>
        <end position="107"/>
    </location>
</feature>
<proteinExistence type="inferred from homology"/>
<accession>A0A8J7UTP4</accession>
<evidence type="ECO:0000256" key="2">
    <source>
        <dbReference type="ARBA" id="ARBA00008017"/>
    </source>
</evidence>
<dbReference type="InterPro" id="IPR006685">
    <property type="entry name" value="MscS_channel_2nd"/>
</dbReference>
<keyword evidence="3" id="KW-1003">Cell membrane</keyword>
<evidence type="ECO:0000259" key="10">
    <source>
        <dbReference type="Pfam" id="PF21088"/>
    </source>
</evidence>
<evidence type="ECO:0000256" key="4">
    <source>
        <dbReference type="ARBA" id="ARBA00022692"/>
    </source>
</evidence>
<dbReference type="GO" id="GO:0008381">
    <property type="term" value="F:mechanosensitive monoatomic ion channel activity"/>
    <property type="evidence" value="ECO:0007669"/>
    <property type="project" value="InterPro"/>
</dbReference>
<dbReference type="SUPFAM" id="SSF82861">
    <property type="entry name" value="Mechanosensitive channel protein MscS (YggB), transmembrane region"/>
    <property type="match status" value="1"/>
</dbReference>
<dbReference type="Pfam" id="PF05552">
    <property type="entry name" value="MS_channel_1st_1"/>
    <property type="match status" value="1"/>
</dbReference>
<dbReference type="PANTHER" id="PTHR30221:SF1">
    <property type="entry name" value="SMALL-CONDUCTANCE MECHANOSENSITIVE CHANNEL"/>
    <property type="match status" value="1"/>
</dbReference>
<dbReference type="InterPro" id="IPR045275">
    <property type="entry name" value="MscS_archaea/bacteria_type"/>
</dbReference>
<dbReference type="Pfam" id="PF00924">
    <property type="entry name" value="MS_channel_2nd"/>
    <property type="match status" value="1"/>
</dbReference>
<dbReference type="InterPro" id="IPR010920">
    <property type="entry name" value="LSM_dom_sf"/>
</dbReference>
<dbReference type="Proteomes" id="UP000673975">
    <property type="component" value="Unassembled WGS sequence"/>
</dbReference>
<evidence type="ECO:0000256" key="6">
    <source>
        <dbReference type="ARBA" id="ARBA00023136"/>
    </source>
</evidence>
<dbReference type="RefSeq" id="WP_210511853.1">
    <property type="nucleotide sequence ID" value="NZ_JAFIDN010000006.1"/>
</dbReference>
<keyword evidence="12" id="KW-1185">Reference proteome</keyword>
<keyword evidence="6 7" id="KW-0472">Membrane</keyword>
<dbReference type="AlphaFoldDB" id="A0A8J7UTP4"/>
<dbReference type="Pfam" id="PF21082">
    <property type="entry name" value="MS_channel_3rd"/>
    <property type="match status" value="1"/>
</dbReference>
<dbReference type="InterPro" id="IPR011014">
    <property type="entry name" value="MscS_channel_TM-2"/>
</dbReference>
<evidence type="ECO:0000256" key="7">
    <source>
        <dbReference type="SAM" id="Phobius"/>
    </source>
</evidence>
<dbReference type="Gene3D" id="1.10.287.1260">
    <property type="match status" value="1"/>
</dbReference>
<evidence type="ECO:0000313" key="11">
    <source>
        <dbReference type="EMBL" id="MBP3192801.1"/>
    </source>
</evidence>
<evidence type="ECO:0000256" key="1">
    <source>
        <dbReference type="ARBA" id="ARBA00004651"/>
    </source>
</evidence>
<feature type="transmembrane region" description="Helical" evidence="7">
    <location>
        <begin position="92"/>
        <end position="114"/>
    </location>
</feature>
<dbReference type="Pfam" id="PF21088">
    <property type="entry name" value="MS_channel_1st"/>
    <property type="match status" value="1"/>
</dbReference>
<dbReference type="InterPro" id="IPR011066">
    <property type="entry name" value="MscS_channel_C_sf"/>
</dbReference>
<feature type="transmembrane region" description="Helical" evidence="7">
    <location>
        <begin position="21"/>
        <end position="42"/>
    </location>
</feature>
<feature type="domain" description="Mechanosensitive ion channel MscS C-terminal" evidence="9">
    <location>
        <begin position="181"/>
        <end position="263"/>
    </location>
</feature>
<name>A0A8J7UTP4_9BACT</name>
<comment type="subcellular location">
    <subcellularLocation>
        <location evidence="1">Cell membrane</location>
        <topology evidence="1">Multi-pass membrane protein</topology>
    </subcellularLocation>
</comment>
<sequence length="279" mass="30411">MGINSEMGEVAEMIVEEIVPYGLNVLGAIVILIVGWLVASWVSKRVFRACDKSERIDNTLSPLIAKAAKIIILFATLIAVLGQFGIETASLVALLGVAGLAIGLALQGTLSNVASGVMLLTFRPFNVGDFIDAGGTMGIVDEIGLFTTKMHTLDNVYLLVPNSNIWGANIKNFSRNELRRVDMVFGISYSDDIDKAFEIIQEALDADERVLKDPEPLLAVGELGNSSVDLLVRPWTKGPDWWATRLALTKDIKQRFDKGGITIPFPQRDVHLFQKNGGK</sequence>
<dbReference type="InterPro" id="IPR049142">
    <property type="entry name" value="MS_channel_1st"/>
</dbReference>
<evidence type="ECO:0000256" key="3">
    <source>
        <dbReference type="ARBA" id="ARBA00022475"/>
    </source>
</evidence>
<feature type="domain" description="Mechanosensitive ion channel MscS" evidence="8">
    <location>
        <begin position="109"/>
        <end position="175"/>
    </location>
</feature>
<dbReference type="InterPro" id="IPR023408">
    <property type="entry name" value="MscS_beta-dom_sf"/>
</dbReference>
<feature type="transmembrane region" description="Helical" evidence="7">
    <location>
        <begin position="63"/>
        <end position="86"/>
    </location>
</feature>
<comment type="caution">
    <text evidence="11">The sequence shown here is derived from an EMBL/GenBank/DDBJ whole genome shotgun (WGS) entry which is preliminary data.</text>
</comment>
<dbReference type="PANTHER" id="PTHR30221">
    <property type="entry name" value="SMALL-CONDUCTANCE MECHANOSENSITIVE CHANNEL"/>
    <property type="match status" value="1"/>
</dbReference>